<evidence type="ECO:0000313" key="4">
    <source>
        <dbReference type="Proteomes" id="UP000694569"/>
    </source>
</evidence>
<evidence type="ECO:0000256" key="1">
    <source>
        <dbReference type="SAM" id="Coils"/>
    </source>
</evidence>
<dbReference type="PANTHER" id="PTHR33820">
    <property type="entry name" value="COILED-COIL DOMAIN-CONTAINING PROTEIN 17"/>
    <property type="match status" value="1"/>
</dbReference>
<dbReference type="AlphaFoldDB" id="A0A8C5QGT9"/>
<dbReference type="Ensembl" id="ENSLLET00000038553.1">
    <property type="protein sequence ID" value="ENSLLEP00000037125.1"/>
    <property type="gene ID" value="ENSLLEG00000022625.1"/>
</dbReference>
<name>A0A8C5QGT9_9ANUR</name>
<protein>
    <recommendedName>
        <fullName evidence="5">Coiled-coil domain-containing protein 17</fullName>
    </recommendedName>
</protein>
<dbReference type="GeneTree" id="ENSGT01110000268944"/>
<dbReference type="InterPro" id="IPR038800">
    <property type="entry name" value="CCDC17"/>
</dbReference>
<feature type="coiled-coil region" evidence="1">
    <location>
        <begin position="324"/>
        <end position="351"/>
    </location>
</feature>
<feature type="coiled-coil region" evidence="1">
    <location>
        <begin position="145"/>
        <end position="217"/>
    </location>
</feature>
<feature type="region of interest" description="Disordered" evidence="2">
    <location>
        <begin position="223"/>
        <end position="246"/>
    </location>
</feature>
<feature type="compositionally biased region" description="Basic and acidic residues" evidence="2">
    <location>
        <begin position="225"/>
        <end position="246"/>
    </location>
</feature>
<dbReference type="Proteomes" id="UP000694569">
    <property type="component" value="Unplaced"/>
</dbReference>
<sequence>MADLGTFRCHHCHMTFRTLPLLEKHREKFCLGGQTGDPTALSPRHLNPASYVPARGAPRMAETPDFRVRDSYAHLRAREELLNDREQQLVGLAPRDSLSDSRALRNLTEEFHKLRKSLDVSLPSLRPYQLQDGTGLHSPWDREFRDRMQEMAEAHERQLADIQSRNQTLELQREEIRQRLSEFTNAGSSANHIEQMLLELKAQEEKNQLALDDLRDQVGLIQSESRAKSEKSSKERAPSAQGKKEKPTLQFVAFPARGSSLSSEISALQLAYIQSGGSDPAVLAHMRDLQAEALVLEGTTQKQERKEKRKKRHDVAPRALDTELMAVEMENQRLEEEIFKLTLQREKKKVANGDAEMMEMHREHVLQMSQLQADIGMLRRDVSRLPPRALQGPPPFVPPHMAQPIPPTMHPARQSLGRPEATIVTGGLESMRPLSPSAKRHLMDPLDALGPAPYDPVAGFVIFYDFLLGLDPTHQTVRLLSGLYSNGHRMGQTTSLPDVPCDMWHPAPHLENVPRGNTAMLAAKQPIPRVRPASSIALVVELQASGGFNPYGQEVQHVSSCGWSKLDLFDQHNQVLSGRWKLPVRALPLRPGLSTGQLNTVPQVGKAELYIRVVNARDAELQSLAEINLRNASFYQYPPLISGGAAAITENPTYQPAFHRAPNAFHLPLSPYTDYVDPPPVEELPKQQKPSQRL</sequence>
<keyword evidence="4" id="KW-1185">Reference proteome</keyword>
<dbReference type="PANTHER" id="PTHR33820:SF4">
    <property type="entry name" value="COILED-COIL DOMAIN-CONTAINING PROTEIN 17"/>
    <property type="match status" value="1"/>
</dbReference>
<reference evidence="3" key="2">
    <citation type="submission" date="2025-09" db="UniProtKB">
        <authorList>
            <consortium name="Ensembl"/>
        </authorList>
    </citation>
    <scope>IDENTIFICATION</scope>
</reference>
<evidence type="ECO:0000256" key="2">
    <source>
        <dbReference type="SAM" id="MobiDB-lite"/>
    </source>
</evidence>
<proteinExistence type="predicted"/>
<accession>A0A8C5QGT9</accession>
<organism evidence="3 4">
    <name type="scientific">Leptobrachium leishanense</name>
    <name type="common">Leishan spiny toad</name>
    <dbReference type="NCBI Taxonomy" id="445787"/>
    <lineage>
        <taxon>Eukaryota</taxon>
        <taxon>Metazoa</taxon>
        <taxon>Chordata</taxon>
        <taxon>Craniata</taxon>
        <taxon>Vertebrata</taxon>
        <taxon>Euteleostomi</taxon>
        <taxon>Amphibia</taxon>
        <taxon>Batrachia</taxon>
        <taxon>Anura</taxon>
        <taxon>Pelobatoidea</taxon>
        <taxon>Megophryidae</taxon>
        <taxon>Leptobrachium</taxon>
    </lineage>
</organism>
<evidence type="ECO:0008006" key="5">
    <source>
        <dbReference type="Google" id="ProtNLM"/>
    </source>
</evidence>
<keyword evidence="1" id="KW-0175">Coiled coil</keyword>
<evidence type="ECO:0000313" key="3">
    <source>
        <dbReference type="Ensembl" id="ENSLLEP00000037125.1"/>
    </source>
</evidence>
<reference evidence="3" key="1">
    <citation type="submission" date="2025-08" db="UniProtKB">
        <authorList>
            <consortium name="Ensembl"/>
        </authorList>
    </citation>
    <scope>IDENTIFICATION</scope>
</reference>